<dbReference type="EMBL" id="CAJOBC010085568">
    <property type="protein sequence ID" value="CAF4332814.1"/>
    <property type="molecule type" value="Genomic_DNA"/>
</dbReference>
<accession>A0A815QGK4</accession>
<dbReference type="OrthoDB" id="5586934at2759"/>
<gene>
    <name evidence="2" type="ORF">GPM918_LOCUS35161</name>
    <name evidence="3" type="ORF">SRO942_LOCUS35874</name>
</gene>
<evidence type="ECO:0000313" key="2">
    <source>
        <dbReference type="EMBL" id="CAF1463021.1"/>
    </source>
</evidence>
<dbReference type="EMBL" id="CAJNOQ010020111">
    <property type="protein sequence ID" value="CAF1463021.1"/>
    <property type="molecule type" value="Genomic_DNA"/>
</dbReference>
<proteinExistence type="predicted"/>
<evidence type="ECO:0000256" key="1">
    <source>
        <dbReference type="SAM" id="Phobius"/>
    </source>
</evidence>
<feature type="transmembrane region" description="Helical" evidence="1">
    <location>
        <begin position="145"/>
        <end position="167"/>
    </location>
</feature>
<keyword evidence="1" id="KW-1133">Transmembrane helix</keyword>
<keyword evidence="4" id="KW-1185">Reference proteome</keyword>
<name>A0A815QGK4_9BILA</name>
<feature type="transmembrane region" description="Helical" evidence="1">
    <location>
        <begin position="78"/>
        <end position="99"/>
    </location>
</feature>
<comment type="caution">
    <text evidence="2">The sequence shown here is derived from an EMBL/GenBank/DDBJ whole genome shotgun (WGS) entry which is preliminary data.</text>
</comment>
<protein>
    <submittedName>
        <fullName evidence="2">Uncharacterized protein</fullName>
    </submittedName>
</protein>
<dbReference type="Proteomes" id="UP000681722">
    <property type="component" value="Unassembled WGS sequence"/>
</dbReference>
<feature type="transmembrane region" description="Helical" evidence="1">
    <location>
        <begin position="120"/>
        <end position="139"/>
    </location>
</feature>
<reference evidence="2" key="1">
    <citation type="submission" date="2021-02" db="EMBL/GenBank/DDBJ databases">
        <authorList>
            <person name="Nowell W R."/>
        </authorList>
    </citation>
    <scope>NUCLEOTIDE SEQUENCE</scope>
</reference>
<dbReference type="Proteomes" id="UP000663829">
    <property type="component" value="Unassembled WGS sequence"/>
</dbReference>
<sequence>MTPNFFNKINNYDSPLTQREKNAYKHDLTKTVAILFAFLSYLISFTFIGFNIYDKKSFNNSLAEFHRKTLPLAPQLNWIGPLWMIVYGAQLPWLLYGITTICRKTDNDYLYKYPRPIHPIQSLTFTAACWCNTLFVFLINNNSLPLALVYTVLGTMAVLFCLVTSVIHLHNYERELSTCNLYSGKTWRSLTSTYGRHSILEGKD</sequence>
<dbReference type="AlphaFoldDB" id="A0A815QGK4"/>
<evidence type="ECO:0000313" key="4">
    <source>
        <dbReference type="Proteomes" id="UP000663829"/>
    </source>
</evidence>
<organism evidence="2 4">
    <name type="scientific">Didymodactylos carnosus</name>
    <dbReference type="NCBI Taxonomy" id="1234261"/>
    <lineage>
        <taxon>Eukaryota</taxon>
        <taxon>Metazoa</taxon>
        <taxon>Spiralia</taxon>
        <taxon>Gnathifera</taxon>
        <taxon>Rotifera</taxon>
        <taxon>Eurotatoria</taxon>
        <taxon>Bdelloidea</taxon>
        <taxon>Philodinida</taxon>
        <taxon>Philodinidae</taxon>
        <taxon>Didymodactylos</taxon>
    </lineage>
</organism>
<feature type="transmembrane region" description="Helical" evidence="1">
    <location>
        <begin position="31"/>
        <end position="53"/>
    </location>
</feature>
<evidence type="ECO:0000313" key="3">
    <source>
        <dbReference type="EMBL" id="CAF4332814.1"/>
    </source>
</evidence>
<keyword evidence="1" id="KW-0812">Transmembrane</keyword>
<keyword evidence="1" id="KW-0472">Membrane</keyword>